<dbReference type="Gene3D" id="2.60.40.10">
    <property type="entry name" value="Immunoglobulins"/>
    <property type="match status" value="1"/>
</dbReference>
<proteinExistence type="predicted"/>
<dbReference type="SMART" id="SM00388">
    <property type="entry name" value="HisKA"/>
    <property type="match status" value="1"/>
</dbReference>
<dbReference type="PROSITE" id="PS01124">
    <property type="entry name" value="HTH_ARAC_FAMILY_2"/>
    <property type="match status" value="1"/>
</dbReference>
<dbReference type="InterPro" id="IPR036890">
    <property type="entry name" value="HATPase_C_sf"/>
</dbReference>
<dbReference type="InterPro" id="IPR013783">
    <property type="entry name" value="Ig-like_fold"/>
</dbReference>
<dbReference type="SMART" id="SM00448">
    <property type="entry name" value="REC"/>
    <property type="match status" value="1"/>
</dbReference>
<sequence length="1315" mass="149234">MRNLRTICLVIAVSIASILHANVLPQYSRDMFIFDHLGMSSGLSSQRIYSIIEGPYGGMWFSSKNGIDRYNGIQIKNYNFKTTKMYSDASGRNVRVFIANASIYAFDNKGNLFIYNRRLDSFENKLSLDSLIHGEIILNDVYVDKNYNIWFAMNTGLYTITPNKKLIRVIRNRYINKLNHVGNSLIACANDGIIFVDTKRYKAANILNKINAQVTYYDKLTSYLWIGTFQQGIKIYDMHHHKISKFKAFDNLPKTPVRSIIPMDKKMMLIGVDGGGVYAAKRDGTTVSLLFNADDNTGNVLHGNGIYDICRDHYGNIWIGSYSGGIDIAYPTDNVMKLFQHEYLNNQSLINNNVNDVLETQDGNIWFATDRGVSIYNKKLGIWHHAMTDKVVLTLCRNASGVLAGTYGNGVYSINSEGRACSIYSVSKGTLKTDYVYSLWKDNDNTLWIGCLNGDLVQVDGNKKKYYPIQLVQCITDMPDGRIAVGTVNGFFAVNKESGSFKQYFLASEFPGKDINSYVQSILFVNHNTAWIATDGGGIYIYDMKKHVIKQTITKANGLPSNTVYTLEKDNQNRIFASTDMGLSLILPEKGNDVIDINFVRGLDREYKRMSVCRLSDGKMVFGSSSGAVVINPDRISHLTYNAKLILTKISLLGNDNTTDKDSDLNGRLYDMLASGDITLDYDKNTFEIDFESINYKYQHDIVYQYMLDGFDRQWSAPSEAQNVKYTNLPSGNYKLLIRSISRNDGRVLDTKSLDITVNQPWWNTFFAWFIYICIMCGLAYAAWRFYLERLERRYFNEKINFFVNTAHDIRTPLSLILAPLNDIAADNSLSDTTRKYLNVARQNGGKLLKMVTKLLDFQKADNDEVNMCVSPLNLKQLLQTQIEKFVPRTSQKNIIIALESCPEEENVWMDTNMADSIFENLISNAVKYTPEGGYINICARIEDNEICIDIADNGIGIPQTAQKHIFQNFYRADNAINSNETGSGLGLMLTHRLIKLHKGSLTFNSLENSGTVFHIRLKRGFEHLMDFIDKQDADRNNNKDILPIESIAREEDVQLTNDKSKDIMLFVDDNAELRNYISMTFRNNYNVVTVESAEEAQRYLDNEVCDIIVSDVMMPGMDGDEFCKIIKENPDTSFLPVILLTAKSGRDFVIGGLNVGADDYITKPFDVAILKGKIESMLRNRRILSKYYMGRSIDMARNVQPDDSTISHMNNNDRKFIEKATKIVMDKISDTDFKIDDLCIEMAMSRTLFYGKLKALTSQTPQDFIRILRLERAAVLIKEGNSVLDVSVMTGFANVKHFSTTFKKHFGVSPSKYL</sequence>
<dbReference type="InterPro" id="IPR003661">
    <property type="entry name" value="HisK_dim/P_dom"/>
</dbReference>
<dbReference type="InterPro" id="IPR018062">
    <property type="entry name" value="HTH_AraC-typ_CS"/>
</dbReference>
<protein>
    <recommendedName>
        <fullName evidence="2">histidine kinase</fullName>
        <ecNumber evidence="2">2.7.13.3</ecNumber>
    </recommendedName>
</protein>
<dbReference type="InterPro" id="IPR004358">
    <property type="entry name" value="Sig_transdc_His_kin-like_C"/>
</dbReference>
<organism evidence="12 13">
    <name type="scientific">Prevotella herbatica</name>
    <dbReference type="NCBI Taxonomy" id="2801997"/>
    <lineage>
        <taxon>Bacteria</taxon>
        <taxon>Pseudomonadati</taxon>
        <taxon>Bacteroidota</taxon>
        <taxon>Bacteroidia</taxon>
        <taxon>Bacteroidales</taxon>
        <taxon>Prevotellaceae</taxon>
        <taxon>Prevotella</taxon>
    </lineage>
</organism>
<dbReference type="Gene3D" id="2.130.10.10">
    <property type="entry name" value="YVTN repeat-like/Quinoprotein amine dehydrogenase"/>
    <property type="match status" value="3"/>
</dbReference>
<evidence type="ECO:0000259" key="11">
    <source>
        <dbReference type="PROSITE" id="PS50110"/>
    </source>
</evidence>
<keyword evidence="12" id="KW-0418">Kinase</keyword>
<evidence type="ECO:0000259" key="10">
    <source>
        <dbReference type="PROSITE" id="PS50109"/>
    </source>
</evidence>
<dbReference type="Proteomes" id="UP001319045">
    <property type="component" value="Chromosome"/>
</dbReference>
<dbReference type="InterPro" id="IPR001789">
    <property type="entry name" value="Sig_transdc_resp-reg_receiver"/>
</dbReference>
<dbReference type="InterPro" id="IPR011006">
    <property type="entry name" value="CheY-like_superfamily"/>
</dbReference>
<dbReference type="RefSeq" id="WP_207153418.1">
    <property type="nucleotide sequence ID" value="NZ_AP024484.1"/>
</dbReference>
<evidence type="ECO:0000313" key="13">
    <source>
        <dbReference type="Proteomes" id="UP001319045"/>
    </source>
</evidence>
<dbReference type="Pfam" id="PF02518">
    <property type="entry name" value="HATPase_c"/>
    <property type="match status" value="1"/>
</dbReference>
<feature type="domain" description="Response regulatory" evidence="11">
    <location>
        <begin position="1064"/>
        <end position="1179"/>
    </location>
</feature>
<keyword evidence="4" id="KW-0805">Transcription regulation</keyword>
<dbReference type="CDD" id="cd17574">
    <property type="entry name" value="REC_OmpR"/>
    <property type="match status" value="1"/>
</dbReference>
<dbReference type="Pfam" id="PF00072">
    <property type="entry name" value="Response_reg"/>
    <property type="match status" value="1"/>
</dbReference>
<keyword evidence="8" id="KW-1133">Transmembrane helix</keyword>
<dbReference type="PRINTS" id="PR00344">
    <property type="entry name" value="BCTRLSENSOR"/>
</dbReference>
<evidence type="ECO:0000259" key="9">
    <source>
        <dbReference type="PROSITE" id="PS01124"/>
    </source>
</evidence>
<dbReference type="SUPFAM" id="SSF52172">
    <property type="entry name" value="CheY-like"/>
    <property type="match status" value="1"/>
</dbReference>
<keyword evidence="8" id="KW-0472">Membrane</keyword>
<dbReference type="Pfam" id="PF07494">
    <property type="entry name" value="Reg_prop"/>
    <property type="match status" value="2"/>
</dbReference>
<dbReference type="SMART" id="SM00387">
    <property type="entry name" value="HATPase_c"/>
    <property type="match status" value="1"/>
</dbReference>
<dbReference type="Gene3D" id="3.30.565.10">
    <property type="entry name" value="Histidine kinase-like ATPase, C-terminal domain"/>
    <property type="match status" value="1"/>
</dbReference>
<evidence type="ECO:0000256" key="2">
    <source>
        <dbReference type="ARBA" id="ARBA00012438"/>
    </source>
</evidence>
<keyword evidence="3 7" id="KW-0597">Phosphoprotein</keyword>
<dbReference type="EMBL" id="AP024484">
    <property type="protein sequence ID" value="BCS85796.1"/>
    <property type="molecule type" value="Genomic_DNA"/>
</dbReference>
<evidence type="ECO:0000256" key="6">
    <source>
        <dbReference type="ARBA" id="ARBA00023163"/>
    </source>
</evidence>
<keyword evidence="6" id="KW-0804">Transcription</keyword>
<keyword evidence="12" id="KW-0808">Transferase</keyword>
<dbReference type="InterPro" id="IPR018060">
    <property type="entry name" value="HTH_AraC"/>
</dbReference>
<reference evidence="12 13" key="1">
    <citation type="journal article" date="2022" name="Int. J. Syst. Evol. Microbiol.">
        <title>Prevotella herbatica sp. nov., a plant polysaccharide-decomposing anaerobic bacterium isolated from a methanogenic reactor.</title>
        <authorList>
            <person name="Uek A."/>
            <person name="Tonouchi A."/>
            <person name="Kaku N."/>
            <person name="Ueki K."/>
        </authorList>
    </citation>
    <scope>NUCLEOTIDE SEQUENCE [LARGE SCALE GENOMIC DNA]</scope>
    <source>
        <strain evidence="12 13">WR041</strain>
    </source>
</reference>
<accession>A0ABN6EM97</accession>
<dbReference type="PROSITE" id="PS00041">
    <property type="entry name" value="HTH_ARAC_FAMILY_1"/>
    <property type="match status" value="1"/>
</dbReference>
<evidence type="ECO:0000256" key="8">
    <source>
        <dbReference type="SAM" id="Phobius"/>
    </source>
</evidence>
<evidence type="ECO:0000256" key="5">
    <source>
        <dbReference type="ARBA" id="ARBA00023125"/>
    </source>
</evidence>
<evidence type="ECO:0000256" key="3">
    <source>
        <dbReference type="ARBA" id="ARBA00022553"/>
    </source>
</evidence>
<dbReference type="CDD" id="cd00075">
    <property type="entry name" value="HATPase"/>
    <property type="match status" value="1"/>
</dbReference>
<dbReference type="SUPFAM" id="SSF46689">
    <property type="entry name" value="Homeodomain-like"/>
    <property type="match status" value="1"/>
</dbReference>
<dbReference type="Gene3D" id="1.10.287.130">
    <property type="match status" value="1"/>
</dbReference>
<evidence type="ECO:0000256" key="1">
    <source>
        <dbReference type="ARBA" id="ARBA00000085"/>
    </source>
</evidence>
<dbReference type="Pfam" id="PF00512">
    <property type="entry name" value="HisKA"/>
    <property type="match status" value="1"/>
</dbReference>
<feature type="modified residue" description="4-aspartylphosphate" evidence="7">
    <location>
        <position position="1112"/>
    </location>
</feature>
<comment type="catalytic activity">
    <reaction evidence="1">
        <text>ATP + protein L-histidine = ADP + protein N-phospho-L-histidine.</text>
        <dbReference type="EC" id="2.7.13.3"/>
    </reaction>
</comment>
<dbReference type="CDD" id="cd00082">
    <property type="entry name" value="HisKA"/>
    <property type="match status" value="1"/>
</dbReference>
<dbReference type="InterPro" id="IPR036097">
    <property type="entry name" value="HisK_dim/P_sf"/>
</dbReference>
<keyword evidence="8" id="KW-0812">Transmembrane</keyword>
<name>A0ABN6EM97_9BACT</name>
<dbReference type="GO" id="GO:0016301">
    <property type="term" value="F:kinase activity"/>
    <property type="evidence" value="ECO:0007669"/>
    <property type="project" value="UniProtKB-KW"/>
</dbReference>
<keyword evidence="5" id="KW-0238">DNA-binding</keyword>
<dbReference type="SUPFAM" id="SSF47384">
    <property type="entry name" value="Homodimeric domain of signal transducing histidine kinase"/>
    <property type="match status" value="1"/>
</dbReference>
<dbReference type="SUPFAM" id="SSF63829">
    <property type="entry name" value="Calcium-dependent phosphotriesterase"/>
    <property type="match status" value="3"/>
</dbReference>
<dbReference type="EC" id="2.7.13.3" evidence="2"/>
<dbReference type="InterPro" id="IPR003594">
    <property type="entry name" value="HATPase_dom"/>
</dbReference>
<dbReference type="InterPro" id="IPR011110">
    <property type="entry name" value="Reg_prop"/>
</dbReference>
<feature type="domain" description="Histidine kinase" evidence="10">
    <location>
        <begin position="805"/>
        <end position="1022"/>
    </location>
</feature>
<dbReference type="InterPro" id="IPR015943">
    <property type="entry name" value="WD40/YVTN_repeat-like_dom_sf"/>
</dbReference>
<dbReference type="Gene3D" id="1.10.10.60">
    <property type="entry name" value="Homeodomain-like"/>
    <property type="match status" value="1"/>
</dbReference>
<dbReference type="PANTHER" id="PTHR43547">
    <property type="entry name" value="TWO-COMPONENT HISTIDINE KINASE"/>
    <property type="match status" value="1"/>
</dbReference>
<evidence type="ECO:0000313" key="12">
    <source>
        <dbReference type="EMBL" id="BCS85796.1"/>
    </source>
</evidence>
<dbReference type="PROSITE" id="PS50109">
    <property type="entry name" value="HIS_KIN"/>
    <property type="match status" value="1"/>
</dbReference>
<dbReference type="InterPro" id="IPR009057">
    <property type="entry name" value="Homeodomain-like_sf"/>
</dbReference>
<feature type="transmembrane region" description="Helical" evidence="8">
    <location>
        <begin position="762"/>
        <end position="784"/>
    </location>
</feature>
<feature type="domain" description="HTH araC/xylS-type" evidence="9">
    <location>
        <begin position="1219"/>
        <end position="1315"/>
    </location>
</feature>
<keyword evidence="13" id="KW-1185">Reference proteome</keyword>
<dbReference type="SUPFAM" id="SSF55874">
    <property type="entry name" value="ATPase domain of HSP90 chaperone/DNA topoisomerase II/histidine kinase"/>
    <property type="match status" value="1"/>
</dbReference>
<dbReference type="PROSITE" id="PS50110">
    <property type="entry name" value="RESPONSE_REGULATORY"/>
    <property type="match status" value="1"/>
</dbReference>
<dbReference type="PANTHER" id="PTHR43547:SF2">
    <property type="entry name" value="HYBRID SIGNAL TRANSDUCTION HISTIDINE KINASE C"/>
    <property type="match status" value="1"/>
</dbReference>
<dbReference type="Gene3D" id="3.40.50.2300">
    <property type="match status" value="1"/>
</dbReference>
<dbReference type="InterPro" id="IPR011123">
    <property type="entry name" value="Y_Y_Y"/>
</dbReference>
<dbReference type="InterPro" id="IPR005467">
    <property type="entry name" value="His_kinase_dom"/>
</dbReference>
<dbReference type="SMART" id="SM00342">
    <property type="entry name" value="HTH_ARAC"/>
    <property type="match status" value="1"/>
</dbReference>
<dbReference type="Pfam" id="PF12833">
    <property type="entry name" value="HTH_18"/>
    <property type="match status" value="1"/>
</dbReference>
<dbReference type="Pfam" id="PF07495">
    <property type="entry name" value="Y_Y_Y"/>
    <property type="match status" value="1"/>
</dbReference>
<evidence type="ECO:0000256" key="4">
    <source>
        <dbReference type="ARBA" id="ARBA00023015"/>
    </source>
</evidence>
<evidence type="ECO:0000256" key="7">
    <source>
        <dbReference type="PROSITE-ProRule" id="PRU00169"/>
    </source>
</evidence>
<gene>
    <name evidence="12" type="ORF">prwr041_16890</name>
</gene>